<dbReference type="PANTHER" id="PTHR43591:SF31">
    <property type="entry name" value="LAEA-LIKE, PUTATIVE (AFU_ORTHOLOGUE AFUA_8G01930)-RELATED"/>
    <property type="match status" value="1"/>
</dbReference>
<dbReference type="PANTHER" id="PTHR43591">
    <property type="entry name" value="METHYLTRANSFERASE"/>
    <property type="match status" value="1"/>
</dbReference>
<comment type="caution">
    <text evidence="2">The sequence shown here is derived from an EMBL/GenBank/DDBJ whole genome shotgun (WGS) entry which is preliminary data.</text>
</comment>
<dbReference type="RefSeq" id="XP_038747218.1">
    <property type="nucleotide sequence ID" value="XM_038887611.1"/>
</dbReference>
<name>A0A9P6LMQ7_9PEZI</name>
<dbReference type="EMBL" id="JAATWM020000013">
    <property type="protein sequence ID" value="KAF9877757.1"/>
    <property type="molecule type" value="Genomic_DNA"/>
</dbReference>
<keyword evidence="2" id="KW-0489">Methyltransferase</keyword>
<dbReference type="AlphaFoldDB" id="A0A9P6LMQ7"/>
<comment type="similarity">
    <text evidence="1">Belongs to the methyltransferase superfamily. LaeA methyltransferase family.</text>
</comment>
<gene>
    <name evidence="2" type="ORF">CkaCkLH20_04892</name>
</gene>
<organism evidence="2 3">
    <name type="scientific">Colletotrichum karsti</name>
    <dbReference type="NCBI Taxonomy" id="1095194"/>
    <lineage>
        <taxon>Eukaryota</taxon>
        <taxon>Fungi</taxon>
        <taxon>Dikarya</taxon>
        <taxon>Ascomycota</taxon>
        <taxon>Pezizomycotina</taxon>
        <taxon>Sordariomycetes</taxon>
        <taxon>Hypocreomycetidae</taxon>
        <taxon>Glomerellales</taxon>
        <taxon>Glomerellaceae</taxon>
        <taxon>Colletotrichum</taxon>
        <taxon>Colletotrichum boninense species complex</taxon>
    </lineage>
</organism>
<reference evidence="2" key="1">
    <citation type="submission" date="2020-03" db="EMBL/GenBank/DDBJ databases">
        <authorList>
            <person name="He L."/>
        </authorList>
    </citation>
    <scope>NUCLEOTIDE SEQUENCE</scope>
    <source>
        <strain evidence="2">CkLH20</strain>
    </source>
</reference>
<dbReference type="InterPro" id="IPR029063">
    <property type="entry name" value="SAM-dependent_MTases_sf"/>
</dbReference>
<dbReference type="GO" id="GO:0032259">
    <property type="term" value="P:methylation"/>
    <property type="evidence" value="ECO:0007669"/>
    <property type="project" value="UniProtKB-KW"/>
</dbReference>
<dbReference type="Gene3D" id="3.40.50.150">
    <property type="entry name" value="Vaccinia Virus protein VP39"/>
    <property type="match status" value="1"/>
</dbReference>
<dbReference type="CDD" id="cd02440">
    <property type="entry name" value="AdoMet_MTases"/>
    <property type="match status" value="1"/>
</dbReference>
<dbReference type="GeneID" id="62160685"/>
<dbReference type="Proteomes" id="UP000781932">
    <property type="component" value="Unassembled WGS sequence"/>
</dbReference>
<accession>A0A9P6LMQ7</accession>
<sequence length="339" mass="38625">MAQPQGNYEVQVAADENDDAQSDLGASIASSSTSLLSSLLDYRRENGRTYHRYKEGKYNLPNDEKELDRMDMYHTLCLLTLDDKLGLAPQCQETAKVGRVLDVGTGTGIWAIHFGDEHPEADVLGIDLSPVQPGQVPPNVKFEVDDIEDEWTFSQPFEYIHSRYMTSGISDWAKYFRRCYDNLEPGGYLEVQETDIYSKSDDDSLKSEHALFKWADLLMEASVKLGAAWVDPPKLKDIMIEAGFEDVSMSTYKWPSNTWPKERKFKELGMWSHENFMEGIEGVTMAPFTRALNWTPEEVSVFLIDVRKDGKDRNIHAYWPQYVIMGRKPEKKKSAPAPA</sequence>
<evidence type="ECO:0000256" key="1">
    <source>
        <dbReference type="ARBA" id="ARBA00038158"/>
    </source>
</evidence>
<dbReference type="Pfam" id="PF13489">
    <property type="entry name" value="Methyltransf_23"/>
    <property type="match status" value="1"/>
</dbReference>
<dbReference type="GO" id="GO:0008168">
    <property type="term" value="F:methyltransferase activity"/>
    <property type="evidence" value="ECO:0007669"/>
    <property type="project" value="UniProtKB-KW"/>
</dbReference>
<dbReference type="OrthoDB" id="2013972at2759"/>
<evidence type="ECO:0000313" key="2">
    <source>
        <dbReference type="EMBL" id="KAF9877757.1"/>
    </source>
</evidence>
<keyword evidence="2" id="KW-0808">Transferase</keyword>
<proteinExistence type="inferred from homology"/>
<protein>
    <submittedName>
        <fullName evidence="2">Methyltransferase domain-containing protein</fullName>
    </submittedName>
</protein>
<keyword evidence="3" id="KW-1185">Reference proteome</keyword>
<evidence type="ECO:0000313" key="3">
    <source>
        <dbReference type="Proteomes" id="UP000781932"/>
    </source>
</evidence>
<reference evidence="2" key="2">
    <citation type="submission" date="2020-11" db="EMBL/GenBank/DDBJ databases">
        <title>Whole genome sequencing of Colletotrichum sp.</title>
        <authorList>
            <person name="Li H."/>
        </authorList>
    </citation>
    <scope>NUCLEOTIDE SEQUENCE</scope>
    <source>
        <strain evidence="2">CkLH20</strain>
    </source>
</reference>
<dbReference type="SUPFAM" id="SSF53335">
    <property type="entry name" value="S-adenosyl-L-methionine-dependent methyltransferases"/>
    <property type="match status" value="1"/>
</dbReference>